<accession>A0A6L5YBJ4</accession>
<protein>
    <recommendedName>
        <fullName evidence="9">Energy-coupling factor transporter transmembrane protein EcfT</fullName>
    </recommendedName>
</protein>
<comment type="caution">
    <text evidence="7">The sequence shown here is derived from an EMBL/GenBank/DDBJ whole genome shotgun (WGS) entry which is preliminary data.</text>
</comment>
<evidence type="ECO:0000256" key="2">
    <source>
        <dbReference type="ARBA" id="ARBA00022475"/>
    </source>
</evidence>
<feature type="transmembrane region" description="Helical" evidence="6">
    <location>
        <begin position="42"/>
        <end position="59"/>
    </location>
</feature>
<dbReference type="Pfam" id="PF02361">
    <property type="entry name" value="CbiQ"/>
    <property type="match status" value="1"/>
</dbReference>
<evidence type="ECO:0000256" key="6">
    <source>
        <dbReference type="SAM" id="Phobius"/>
    </source>
</evidence>
<keyword evidence="5 6" id="KW-0472">Membrane</keyword>
<gene>
    <name evidence="7" type="ORF">FYJ74_05730</name>
</gene>
<keyword evidence="2" id="KW-1003">Cell membrane</keyword>
<dbReference type="Proteomes" id="UP000473699">
    <property type="component" value="Unassembled WGS sequence"/>
</dbReference>
<organism evidence="7 8">
    <name type="scientific">Pyramidobacter porci</name>
    <dbReference type="NCBI Taxonomy" id="2605789"/>
    <lineage>
        <taxon>Bacteria</taxon>
        <taxon>Thermotogati</taxon>
        <taxon>Synergistota</taxon>
        <taxon>Synergistia</taxon>
        <taxon>Synergistales</taxon>
        <taxon>Dethiosulfovibrionaceae</taxon>
        <taxon>Pyramidobacter</taxon>
    </lineage>
</organism>
<evidence type="ECO:0000256" key="3">
    <source>
        <dbReference type="ARBA" id="ARBA00022692"/>
    </source>
</evidence>
<evidence type="ECO:0000313" key="8">
    <source>
        <dbReference type="Proteomes" id="UP000473699"/>
    </source>
</evidence>
<keyword evidence="8" id="KW-1185">Reference proteome</keyword>
<feature type="transmembrane region" description="Helical" evidence="6">
    <location>
        <begin position="71"/>
        <end position="88"/>
    </location>
</feature>
<dbReference type="EMBL" id="VUNH01000005">
    <property type="protein sequence ID" value="MST55533.1"/>
    <property type="molecule type" value="Genomic_DNA"/>
</dbReference>
<sequence length="258" mass="27867">MRLDTGDLFAENARAPLDVFDPRARIVCAAAYAVTLSALDRPAALAFAALLPGALFFCGPLRPLLRSLRQLNLVSLVMTFLLALTWPGETLWGPFTREGIRQGLLIAVRLNLISVVLLRLIAAMGPARSETALARLGCPEKLRVLLLLTLRGIYLLAERMAAALQAVNLRSGARGAGRSPHLKGMLRWRVFAFMAASALLQSSDRSERMMLALNCRGGLAGFAAAQPLRWRIRDTALAVFCAVVLAAAQALDFSGGFQ</sequence>
<evidence type="ECO:0000256" key="5">
    <source>
        <dbReference type="ARBA" id="ARBA00023136"/>
    </source>
</evidence>
<keyword evidence="3 6" id="KW-0812">Transmembrane</keyword>
<dbReference type="InterPro" id="IPR003339">
    <property type="entry name" value="ABC/ECF_trnsptr_transmembrane"/>
</dbReference>
<dbReference type="PANTHER" id="PTHR34857">
    <property type="entry name" value="SLL0384 PROTEIN"/>
    <property type="match status" value="1"/>
</dbReference>
<dbReference type="CDD" id="cd16914">
    <property type="entry name" value="EcfT"/>
    <property type="match status" value="1"/>
</dbReference>
<evidence type="ECO:0000313" key="7">
    <source>
        <dbReference type="EMBL" id="MST55533.1"/>
    </source>
</evidence>
<reference evidence="7 8" key="1">
    <citation type="submission" date="2019-08" db="EMBL/GenBank/DDBJ databases">
        <title>In-depth cultivation of the pig gut microbiome towards novel bacterial diversity and tailored functional studies.</title>
        <authorList>
            <person name="Wylensek D."/>
            <person name="Hitch T.C.A."/>
            <person name="Clavel T."/>
        </authorList>
    </citation>
    <scope>NUCLEOTIDE SEQUENCE [LARGE SCALE GENOMIC DNA]</scope>
    <source>
        <strain evidence="7 8">SM-530-WT-4B</strain>
    </source>
</reference>
<dbReference type="AlphaFoldDB" id="A0A6L5YBJ4"/>
<proteinExistence type="predicted"/>
<feature type="transmembrane region" description="Helical" evidence="6">
    <location>
        <begin position="100"/>
        <end position="121"/>
    </location>
</feature>
<dbReference type="InterPro" id="IPR051611">
    <property type="entry name" value="ECF_transporter_component"/>
</dbReference>
<dbReference type="RefSeq" id="WP_154528631.1">
    <property type="nucleotide sequence ID" value="NZ_JAXDZJ010000121.1"/>
</dbReference>
<evidence type="ECO:0000256" key="4">
    <source>
        <dbReference type="ARBA" id="ARBA00022989"/>
    </source>
</evidence>
<name>A0A6L5YBJ4_9BACT</name>
<comment type="subcellular location">
    <subcellularLocation>
        <location evidence="1">Membrane</location>
        <topology evidence="1">Multi-pass membrane protein</topology>
    </subcellularLocation>
</comment>
<dbReference type="GO" id="GO:0005886">
    <property type="term" value="C:plasma membrane"/>
    <property type="evidence" value="ECO:0007669"/>
    <property type="project" value="UniProtKB-ARBA"/>
</dbReference>
<evidence type="ECO:0000256" key="1">
    <source>
        <dbReference type="ARBA" id="ARBA00004141"/>
    </source>
</evidence>
<dbReference type="PANTHER" id="PTHR34857:SF2">
    <property type="entry name" value="SLL0384 PROTEIN"/>
    <property type="match status" value="1"/>
</dbReference>
<keyword evidence="4 6" id="KW-1133">Transmembrane helix</keyword>
<feature type="transmembrane region" description="Helical" evidence="6">
    <location>
        <begin position="236"/>
        <end position="257"/>
    </location>
</feature>
<evidence type="ECO:0008006" key="9">
    <source>
        <dbReference type="Google" id="ProtNLM"/>
    </source>
</evidence>